<feature type="chain" id="PRO_5025375703" description="SCP domain-containing protein" evidence="2">
    <location>
        <begin position="18"/>
        <end position="387"/>
    </location>
</feature>
<dbReference type="PANTHER" id="PTHR10334">
    <property type="entry name" value="CYSTEINE-RICH SECRETORY PROTEIN-RELATED"/>
    <property type="match status" value="1"/>
</dbReference>
<dbReference type="Proteomes" id="UP000799438">
    <property type="component" value="Unassembled WGS sequence"/>
</dbReference>
<organism evidence="4 5">
    <name type="scientific">Aplosporella prunicola CBS 121167</name>
    <dbReference type="NCBI Taxonomy" id="1176127"/>
    <lineage>
        <taxon>Eukaryota</taxon>
        <taxon>Fungi</taxon>
        <taxon>Dikarya</taxon>
        <taxon>Ascomycota</taxon>
        <taxon>Pezizomycotina</taxon>
        <taxon>Dothideomycetes</taxon>
        <taxon>Dothideomycetes incertae sedis</taxon>
        <taxon>Botryosphaeriales</taxon>
        <taxon>Aplosporellaceae</taxon>
        <taxon>Aplosporella</taxon>
    </lineage>
</organism>
<evidence type="ECO:0000256" key="2">
    <source>
        <dbReference type="SAM" id="SignalP"/>
    </source>
</evidence>
<dbReference type="SUPFAM" id="SSF55797">
    <property type="entry name" value="PR-1-like"/>
    <property type="match status" value="1"/>
</dbReference>
<sequence>MRLSGLLAVGMAASAMAIPALTTLTVTVIVNQTSTLPGDMTATTTPSDMTMTTPLDLSTTIANVTETMTATTTATRTRAMSKPHWSLPSDMSWDWTSFFGHHSSSFSYGYHTSVWSSVTQLSSGYGYHSPSTTSSYGYSAPRPSSSLTRPTTTSGTPTTTMTSSHTETATPSSVPGTCEELHPEDPKYCHGVEDAYNRHRRNHTVPEMHWNQTLYDKALTIANTCNFSHQDANFGDGGPWVSQNLVSGFKPANIEWGLSDIYNGEFGQLKDEDYGNPNAPLSHLTAMVWKDSITVGCATVLCYNMTCTPHDGAKDCYLNPFQNTWWTVCHHFPGGKLGLTRIRQLLHPPLRPVLFSAGNIPGLYSANLNRSRGDPTVEVDFGDTTDY</sequence>
<dbReference type="OrthoDB" id="337038at2759"/>
<feature type="domain" description="SCP" evidence="3">
    <location>
        <begin position="190"/>
        <end position="338"/>
    </location>
</feature>
<dbReference type="InterPro" id="IPR001283">
    <property type="entry name" value="CRISP-related"/>
</dbReference>
<name>A0A6A6BRV6_9PEZI</name>
<dbReference type="CDD" id="cd05380">
    <property type="entry name" value="CAP_euk"/>
    <property type="match status" value="1"/>
</dbReference>
<dbReference type="GeneID" id="54303473"/>
<reference evidence="4" key="1">
    <citation type="journal article" date="2020" name="Stud. Mycol.">
        <title>101 Dothideomycetes genomes: a test case for predicting lifestyles and emergence of pathogens.</title>
        <authorList>
            <person name="Haridas S."/>
            <person name="Albert R."/>
            <person name="Binder M."/>
            <person name="Bloem J."/>
            <person name="Labutti K."/>
            <person name="Salamov A."/>
            <person name="Andreopoulos B."/>
            <person name="Baker S."/>
            <person name="Barry K."/>
            <person name="Bills G."/>
            <person name="Bluhm B."/>
            <person name="Cannon C."/>
            <person name="Castanera R."/>
            <person name="Culley D."/>
            <person name="Daum C."/>
            <person name="Ezra D."/>
            <person name="Gonzalez J."/>
            <person name="Henrissat B."/>
            <person name="Kuo A."/>
            <person name="Liang C."/>
            <person name="Lipzen A."/>
            <person name="Lutzoni F."/>
            <person name="Magnuson J."/>
            <person name="Mondo S."/>
            <person name="Nolan M."/>
            <person name="Ohm R."/>
            <person name="Pangilinan J."/>
            <person name="Park H.-J."/>
            <person name="Ramirez L."/>
            <person name="Alfaro M."/>
            <person name="Sun H."/>
            <person name="Tritt A."/>
            <person name="Yoshinaga Y."/>
            <person name="Zwiers L.-H."/>
            <person name="Turgeon B."/>
            <person name="Goodwin S."/>
            <person name="Spatafora J."/>
            <person name="Crous P."/>
            <person name="Grigoriev I."/>
        </authorList>
    </citation>
    <scope>NUCLEOTIDE SEQUENCE</scope>
    <source>
        <strain evidence="4">CBS 121167</strain>
    </source>
</reference>
<accession>A0A6A6BRV6</accession>
<keyword evidence="2" id="KW-0732">Signal</keyword>
<protein>
    <recommendedName>
        <fullName evidence="3">SCP domain-containing protein</fullName>
    </recommendedName>
</protein>
<evidence type="ECO:0000313" key="4">
    <source>
        <dbReference type="EMBL" id="KAF2146025.1"/>
    </source>
</evidence>
<feature type="signal peptide" evidence="2">
    <location>
        <begin position="1"/>
        <end position="17"/>
    </location>
</feature>
<gene>
    <name evidence="4" type="ORF">K452DRAFT_355501</name>
</gene>
<evidence type="ECO:0000313" key="5">
    <source>
        <dbReference type="Proteomes" id="UP000799438"/>
    </source>
</evidence>
<dbReference type="Gene3D" id="3.40.33.10">
    <property type="entry name" value="CAP"/>
    <property type="match status" value="1"/>
</dbReference>
<dbReference type="InterPro" id="IPR035940">
    <property type="entry name" value="CAP_sf"/>
</dbReference>
<evidence type="ECO:0000256" key="1">
    <source>
        <dbReference type="SAM" id="MobiDB-lite"/>
    </source>
</evidence>
<dbReference type="AlphaFoldDB" id="A0A6A6BRV6"/>
<feature type="compositionally biased region" description="Low complexity" evidence="1">
    <location>
        <begin position="139"/>
        <end position="171"/>
    </location>
</feature>
<proteinExistence type="predicted"/>
<dbReference type="SMART" id="SM00198">
    <property type="entry name" value="SCP"/>
    <property type="match status" value="1"/>
</dbReference>
<evidence type="ECO:0000259" key="3">
    <source>
        <dbReference type="SMART" id="SM00198"/>
    </source>
</evidence>
<keyword evidence="5" id="KW-1185">Reference proteome</keyword>
<dbReference type="InterPro" id="IPR014044">
    <property type="entry name" value="CAP_dom"/>
</dbReference>
<dbReference type="Pfam" id="PF00188">
    <property type="entry name" value="CAP"/>
    <property type="match status" value="1"/>
</dbReference>
<dbReference type="EMBL" id="ML995476">
    <property type="protein sequence ID" value="KAF2146025.1"/>
    <property type="molecule type" value="Genomic_DNA"/>
</dbReference>
<feature type="region of interest" description="Disordered" evidence="1">
    <location>
        <begin position="132"/>
        <end position="182"/>
    </location>
</feature>
<dbReference type="RefSeq" id="XP_033401737.1">
    <property type="nucleotide sequence ID" value="XM_033545967.1"/>
</dbReference>